<comment type="caution">
    <text evidence="6">The sequence shown here is derived from an EMBL/GenBank/DDBJ whole genome shotgun (WGS) entry which is preliminary data.</text>
</comment>
<organism evidence="6 7">
    <name type="scientific">Candidatus Dojkabacteria bacterium HGW-Dojkabacteria-1</name>
    <dbReference type="NCBI Taxonomy" id="2013761"/>
    <lineage>
        <taxon>Bacteria</taxon>
        <taxon>Candidatus Dojkabacteria</taxon>
    </lineage>
</organism>
<reference evidence="6 7" key="1">
    <citation type="journal article" date="2017" name="ISME J.">
        <title>Potential for microbial H2 and metal transformations associated with novel bacteria and archaea in deep terrestrial subsurface sediments.</title>
        <authorList>
            <person name="Hernsdorf A.W."/>
            <person name="Amano Y."/>
            <person name="Miyakawa K."/>
            <person name="Ise K."/>
            <person name="Suzuki Y."/>
            <person name="Anantharaman K."/>
            <person name="Probst A."/>
            <person name="Burstein D."/>
            <person name="Thomas B.C."/>
            <person name="Banfield J.F."/>
        </authorList>
    </citation>
    <scope>NUCLEOTIDE SEQUENCE [LARGE SCALE GENOMIC DNA]</scope>
    <source>
        <strain evidence="6">HGW-Dojkabacteria-1</strain>
    </source>
</reference>
<dbReference type="InterPro" id="IPR036805">
    <property type="entry name" value="Tscrpt_elong_fac_GreA/B_N_sf"/>
</dbReference>
<dbReference type="Pfam" id="PF03449">
    <property type="entry name" value="GreA_GreB_N"/>
    <property type="match status" value="1"/>
</dbReference>
<evidence type="ECO:0000313" key="6">
    <source>
        <dbReference type="EMBL" id="PKN02590.1"/>
    </source>
</evidence>
<dbReference type="Proteomes" id="UP000233417">
    <property type="component" value="Unassembled WGS sequence"/>
</dbReference>
<dbReference type="GO" id="GO:0003677">
    <property type="term" value="F:DNA binding"/>
    <property type="evidence" value="ECO:0007669"/>
    <property type="project" value="InterPro"/>
</dbReference>
<dbReference type="InterPro" id="IPR022691">
    <property type="entry name" value="Tscrpt_elong_fac_GreA/B_N"/>
</dbReference>
<dbReference type="PANTHER" id="PTHR30437:SF4">
    <property type="entry name" value="TRANSCRIPTION ELONGATION FACTOR GREA"/>
    <property type="match status" value="1"/>
</dbReference>
<dbReference type="SUPFAM" id="SSF54534">
    <property type="entry name" value="FKBP-like"/>
    <property type="match status" value="1"/>
</dbReference>
<evidence type="ECO:0000256" key="1">
    <source>
        <dbReference type="ARBA" id="ARBA00023015"/>
    </source>
</evidence>
<dbReference type="Gene3D" id="1.10.287.180">
    <property type="entry name" value="Transcription elongation factor, GreA/GreB, N-terminal domain"/>
    <property type="match status" value="1"/>
</dbReference>
<dbReference type="Gene3D" id="3.10.50.30">
    <property type="entry name" value="Transcription elongation factor, GreA/GreB, C-terminal domain"/>
    <property type="match status" value="1"/>
</dbReference>
<dbReference type="SUPFAM" id="SSF46557">
    <property type="entry name" value="GreA transcript cleavage protein, N-terminal domain"/>
    <property type="match status" value="1"/>
</dbReference>
<dbReference type="AlphaFoldDB" id="A0A2N2F2Z9"/>
<evidence type="ECO:0000259" key="4">
    <source>
        <dbReference type="Pfam" id="PF01272"/>
    </source>
</evidence>
<gene>
    <name evidence="6" type="ORF">CVU76_00945</name>
</gene>
<dbReference type="InterPro" id="IPR023459">
    <property type="entry name" value="Tscrpt_elong_fac_GreA/B_fam"/>
</dbReference>
<keyword evidence="2" id="KW-0804">Transcription</keyword>
<dbReference type="PIRSF" id="PIRSF006092">
    <property type="entry name" value="GreA_GreB"/>
    <property type="match status" value="1"/>
</dbReference>
<dbReference type="GO" id="GO:0006354">
    <property type="term" value="P:DNA-templated transcription elongation"/>
    <property type="evidence" value="ECO:0007669"/>
    <property type="project" value="TreeGrafter"/>
</dbReference>
<dbReference type="GO" id="GO:0032784">
    <property type="term" value="P:regulation of DNA-templated transcription elongation"/>
    <property type="evidence" value="ECO:0007669"/>
    <property type="project" value="InterPro"/>
</dbReference>
<keyword evidence="1" id="KW-0805">Transcription regulation</keyword>
<dbReference type="Pfam" id="PF01272">
    <property type="entry name" value="GreA_GreB"/>
    <property type="match status" value="1"/>
</dbReference>
<feature type="domain" description="Transcription elongation factor GreA/GreB C-terminal" evidence="4">
    <location>
        <begin position="87"/>
        <end position="155"/>
    </location>
</feature>
<evidence type="ECO:0000259" key="5">
    <source>
        <dbReference type="Pfam" id="PF03449"/>
    </source>
</evidence>
<name>A0A2N2F2Z9_9BACT</name>
<evidence type="ECO:0000313" key="7">
    <source>
        <dbReference type="Proteomes" id="UP000233417"/>
    </source>
</evidence>
<sequence length="156" mass="18091">MKKETYRITEEKKFELIEELNKLQNEVLKQIADRLEETRKEDLSEDDIQLGEILEEKEVVERRIDEISDILDNCEIIIDKDYCEPFTVNLGSTVKLKQGRRIFDVKLVSSLEADPEKNYISDKSPLGKVLLKSKSGDIVNVKIRGNVTEYKILDVC</sequence>
<protein>
    <recommendedName>
        <fullName evidence="8">Transcription elongation factor GreA/GreB C-terminal domain-containing protein</fullName>
    </recommendedName>
</protein>
<keyword evidence="3" id="KW-0175">Coiled coil</keyword>
<feature type="domain" description="Transcription elongation factor GreA/GreB N-terminal" evidence="5">
    <location>
        <begin position="8"/>
        <end position="76"/>
    </location>
</feature>
<dbReference type="EMBL" id="PHAO01000001">
    <property type="protein sequence ID" value="PKN02590.1"/>
    <property type="molecule type" value="Genomic_DNA"/>
</dbReference>
<evidence type="ECO:0000256" key="2">
    <source>
        <dbReference type="ARBA" id="ARBA00023163"/>
    </source>
</evidence>
<proteinExistence type="predicted"/>
<dbReference type="GO" id="GO:0070063">
    <property type="term" value="F:RNA polymerase binding"/>
    <property type="evidence" value="ECO:0007669"/>
    <property type="project" value="InterPro"/>
</dbReference>
<dbReference type="PANTHER" id="PTHR30437">
    <property type="entry name" value="TRANSCRIPTION ELONGATION FACTOR GREA"/>
    <property type="match status" value="1"/>
</dbReference>
<accession>A0A2N2F2Z9</accession>
<evidence type="ECO:0000256" key="3">
    <source>
        <dbReference type="SAM" id="Coils"/>
    </source>
</evidence>
<dbReference type="InterPro" id="IPR036953">
    <property type="entry name" value="GreA/GreB_C_sf"/>
</dbReference>
<dbReference type="InterPro" id="IPR001437">
    <property type="entry name" value="Tscrpt_elong_fac_GreA/B_C"/>
</dbReference>
<feature type="coiled-coil region" evidence="3">
    <location>
        <begin position="6"/>
        <end position="41"/>
    </location>
</feature>
<evidence type="ECO:0008006" key="8">
    <source>
        <dbReference type="Google" id="ProtNLM"/>
    </source>
</evidence>